<gene>
    <name evidence="1" type="ORF">BRAFLDRAFT_80908</name>
</gene>
<protein>
    <submittedName>
        <fullName evidence="1">Uncharacterized protein</fullName>
    </submittedName>
</protein>
<dbReference type="EMBL" id="GG666507">
    <property type="protein sequence ID" value="EEN61166.1"/>
    <property type="molecule type" value="Genomic_DNA"/>
</dbReference>
<proteinExistence type="predicted"/>
<evidence type="ECO:0000313" key="1">
    <source>
        <dbReference type="EMBL" id="EEN61166.1"/>
    </source>
</evidence>
<reference evidence="1" key="1">
    <citation type="journal article" date="2008" name="Nature">
        <title>The amphioxus genome and the evolution of the chordate karyotype.</title>
        <authorList>
            <consortium name="US DOE Joint Genome Institute (JGI-PGF)"/>
            <person name="Putnam N.H."/>
            <person name="Butts T."/>
            <person name="Ferrier D.E.K."/>
            <person name="Furlong R.F."/>
            <person name="Hellsten U."/>
            <person name="Kawashima T."/>
            <person name="Robinson-Rechavi M."/>
            <person name="Shoguchi E."/>
            <person name="Terry A."/>
            <person name="Yu J.-K."/>
            <person name="Benito-Gutierrez E.L."/>
            <person name="Dubchak I."/>
            <person name="Garcia-Fernandez J."/>
            <person name="Gibson-Brown J.J."/>
            <person name="Grigoriev I.V."/>
            <person name="Horton A.C."/>
            <person name="de Jong P.J."/>
            <person name="Jurka J."/>
            <person name="Kapitonov V.V."/>
            <person name="Kohara Y."/>
            <person name="Kuroki Y."/>
            <person name="Lindquist E."/>
            <person name="Lucas S."/>
            <person name="Osoegawa K."/>
            <person name="Pennacchio L.A."/>
            <person name="Salamov A.A."/>
            <person name="Satou Y."/>
            <person name="Sauka-Spengler T."/>
            <person name="Schmutz J."/>
            <person name="Shin-I T."/>
            <person name="Toyoda A."/>
            <person name="Bronner-Fraser M."/>
            <person name="Fujiyama A."/>
            <person name="Holland L.Z."/>
            <person name="Holland P.W.H."/>
            <person name="Satoh N."/>
            <person name="Rokhsar D.S."/>
        </authorList>
    </citation>
    <scope>NUCLEOTIDE SEQUENCE [LARGE SCALE GENOMIC DNA]</scope>
    <source>
        <strain evidence="1">S238N-H82</strain>
        <tissue evidence="1">Testes</tissue>
    </source>
</reference>
<dbReference type="InParanoid" id="C3YES2"/>
<sequence length="355" mass="39877">MTPPPCISHQQMPVFYLPQYNIPQIISAIGSAGGELRKCELWIHDPVLAGRYGSHPSHGITGLALRRADKAGSAGPAKWTNDSISRGSEQHQGWYTWTTSSVYTGYNIRGGIHGLHHQYTRATTSGVVYMDYIISIHGLQHQGWYTWTTSSVYTGYNIRGGPHNTRGETLDTTDCVLVPYVKTSWLCFTTWTSQYIESGCRQGRDALFRALYQNIVVVLHYLVRSKPCHLLFSRQEDLTVHIILLSTGERCYKQVGFVVVQYLVRLKPFSLLPSRQEDLTVHIILLSTGERCYKQVGFVVVHYLVRLKPFSLLPCRQEDLTVHIILLSTGERCGGLPPLSLIGATSALSRRLDPC</sequence>
<accession>C3YES2</accession>
<organism>
    <name type="scientific">Branchiostoma floridae</name>
    <name type="common">Florida lancelet</name>
    <name type="synonym">Amphioxus</name>
    <dbReference type="NCBI Taxonomy" id="7739"/>
    <lineage>
        <taxon>Eukaryota</taxon>
        <taxon>Metazoa</taxon>
        <taxon>Chordata</taxon>
        <taxon>Cephalochordata</taxon>
        <taxon>Leptocardii</taxon>
        <taxon>Amphioxiformes</taxon>
        <taxon>Branchiostomatidae</taxon>
        <taxon>Branchiostoma</taxon>
    </lineage>
</organism>
<dbReference type="AlphaFoldDB" id="C3YES2"/>
<name>C3YES2_BRAFL</name>